<keyword evidence="3" id="KW-1133">Transmembrane helix</keyword>
<evidence type="ECO:0000256" key="3">
    <source>
        <dbReference type="SAM" id="Phobius"/>
    </source>
</evidence>
<organism evidence="4 5">
    <name type="scientific">Candidatus Korobacter versatilis</name>
    <dbReference type="NCBI Taxonomy" id="658062"/>
    <lineage>
        <taxon>Bacteria</taxon>
        <taxon>Pseudomonadati</taxon>
        <taxon>Acidobacteriota</taxon>
        <taxon>Terriglobia</taxon>
        <taxon>Terriglobales</taxon>
        <taxon>Candidatus Korobacteraceae</taxon>
        <taxon>Candidatus Korobacter</taxon>
    </lineage>
</organism>
<dbReference type="GO" id="GO:0016787">
    <property type="term" value="F:hydrolase activity"/>
    <property type="evidence" value="ECO:0007669"/>
    <property type="project" value="UniProtKB-KW"/>
</dbReference>
<keyword evidence="3" id="KW-0472">Membrane</keyword>
<protein>
    <submittedName>
        <fullName evidence="4">Class D sortase</fullName>
    </submittedName>
</protein>
<gene>
    <name evidence="4" type="ORF">HYX28_03345</name>
</gene>
<evidence type="ECO:0000313" key="5">
    <source>
        <dbReference type="Proteomes" id="UP000779809"/>
    </source>
</evidence>
<feature type="region of interest" description="Disordered" evidence="2">
    <location>
        <begin position="214"/>
        <end position="238"/>
    </location>
</feature>
<dbReference type="CDD" id="cd05828">
    <property type="entry name" value="Sortase_D_1"/>
    <property type="match status" value="1"/>
</dbReference>
<comment type="caution">
    <text evidence="4">The sequence shown here is derived from an EMBL/GenBank/DDBJ whole genome shotgun (WGS) entry which is preliminary data.</text>
</comment>
<dbReference type="EMBL" id="JACPNR010000004">
    <property type="protein sequence ID" value="MBI2677795.1"/>
    <property type="molecule type" value="Genomic_DNA"/>
</dbReference>
<dbReference type="AlphaFoldDB" id="A0A932A6V5"/>
<keyword evidence="1" id="KW-0378">Hydrolase</keyword>
<dbReference type="InterPro" id="IPR023365">
    <property type="entry name" value="Sortase_dom-sf"/>
</dbReference>
<dbReference type="NCBIfam" id="TIGR01076">
    <property type="entry name" value="sortase_fam"/>
    <property type="match status" value="1"/>
</dbReference>
<accession>A0A932A6V5</accession>
<reference evidence="4" key="1">
    <citation type="submission" date="2020-07" db="EMBL/GenBank/DDBJ databases">
        <title>Huge and variable diversity of episymbiotic CPR bacteria and DPANN archaea in groundwater ecosystems.</title>
        <authorList>
            <person name="He C.Y."/>
            <person name="Keren R."/>
            <person name="Whittaker M."/>
            <person name="Farag I.F."/>
            <person name="Doudna J."/>
            <person name="Cate J.H.D."/>
            <person name="Banfield J.F."/>
        </authorList>
    </citation>
    <scope>NUCLEOTIDE SEQUENCE</scope>
    <source>
        <strain evidence="4">NC_groundwater_580_Pr5_B-0.1um_64_19</strain>
    </source>
</reference>
<dbReference type="InterPro" id="IPR005754">
    <property type="entry name" value="Sortase"/>
</dbReference>
<dbReference type="InterPro" id="IPR041999">
    <property type="entry name" value="Sortase_D_1"/>
</dbReference>
<dbReference type="SUPFAM" id="SSF63817">
    <property type="entry name" value="Sortase"/>
    <property type="match status" value="1"/>
</dbReference>
<dbReference type="Proteomes" id="UP000779809">
    <property type="component" value="Unassembled WGS sequence"/>
</dbReference>
<evidence type="ECO:0000256" key="2">
    <source>
        <dbReference type="SAM" id="MobiDB-lite"/>
    </source>
</evidence>
<name>A0A932A6V5_9BACT</name>
<dbReference type="Pfam" id="PF04203">
    <property type="entry name" value="Sortase"/>
    <property type="match status" value="1"/>
</dbReference>
<keyword evidence="3" id="KW-0812">Transmembrane</keyword>
<evidence type="ECO:0000313" key="4">
    <source>
        <dbReference type="EMBL" id="MBI2677795.1"/>
    </source>
</evidence>
<sequence length="238" mass="26223">MHRLSGLRARLSQLGTRPLGRGITVRRAWPFALILAGLALVIYVAAQYGTMAWEQHRLARQWEEHYEAQQNAPAGSPAIIDGGLIRVSIPKIELDAIVVEGTTYKKLLVGPGHMEKTALPGETGNAVITAHRDTFFRRIFELKKGDEILVRRRGEVFRFQVTGKQVVDPSDISVTRQSEDARLTLITCYPTYFIGPAPERLVVFSKLLDRSPDTARAAATSPTSELPAPRDSAGGTSH</sequence>
<dbReference type="Gene3D" id="2.40.260.10">
    <property type="entry name" value="Sortase"/>
    <property type="match status" value="1"/>
</dbReference>
<proteinExistence type="predicted"/>
<evidence type="ECO:0000256" key="1">
    <source>
        <dbReference type="ARBA" id="ARBA00022801"/>
    </source>
</evidence>
<feature type="transmembrane region" description="Helical" evidence="3">
    <location>
        <begin position="28"/>
        <end position="46"/>
    </location>
</feature>